<keyword evidence="2" id="KW-1185">Reference proteome</keyword>
<protein>
    <submittedName>
        <fullName evidence="1">Sulfur carrier protein ThiS</fullName>
    </submittedName>
</protein>
<sequence length="67" mass="7161">MNIVINGKHEQVALSEPTLINLLAEYSLQGKSVIVEANGQIVPKDELASTNVKDGDRIEIVQFVGGG</sequence>
<dbReference type="Proteomes" id="UP000429595">
    <property type="component" value="Unassembled WGS sequence"/>
</dbReference>
<dbReference type="PANTHER" id="PTHR34472">
    <property type="entry name" value="SULFUR CARRIER PROTEIN THIS"/>
    <property type="match status" value="1"/>
</dbReference>
<reference evidence="1 2" key="1">
    <citation type="submission" date="2019-10" db="EMBL/GenBank/DDBJ databases">
        <title>Bacillus aerolatum sp. nov., isolated from bioaerosol of sport playgrounds.</title>
        <authorList>
            <person name="Chen P."/>
            <person name="Zhang G."/>
        </authorList>
    </citation>
    <scope>NUCLEOTIDE SEQUENCE [LARGE SCALE GENOMIC DNA]</scope>
    <source>
        <strain evidence="1 2">CX253</strain>
    </source>
</reference>
<dbReference type="CDD" id="cd00565">
    <property type="entry name" value="Ubl_ThiS"/>
    <property type="match status" value="1"/>
</dbReference>
<dbReference type="Gene3D" id="3.10.20.30">
    <property type="match status" value="1"/>
</dbReference>
<evidence type="ECO:0000313" key="1">
    <source>
        <dbReference type="EMBL" id="KAB7708233.1"/>
    </source>
</evidence>
<dbReference type="RefSeq" id="WP_152150218.1">
    <property type="nucleotide sequence ID" value="NZ_WEIO01000002.1"/>
</dbReference>
<dbReference type="PANTHER" id="PTHR34472:SF1">
    <property type="entry name" value="SULFUR CARRIER PROTEIN THIS"/>
    <property type="match status" value="1"/>
</dbReference>
<evidence type="ECO:0000313" key="2">
    <source>
        <dbReference type="Proteomes" id="UP000429595"/>
    </source>
</evidence>
<dbReference type="InterPro" id="IPR016155">
    <property type="entry name" value="Mopterin_synth/thiamin_S_b"/>
</dbReference>
<dbReference type="Pfam" id="PF02597">
    <property type="entry name" value="ThiS"/>
    <property type="match status" value="1"/>
</dbReference>
<dbReference type="AlphaFoldDB" id="A0A6I1FMJ8"/>
<proteinExistence type="predicted"/>
<dbReference type="EMBL" id="WEIO01000002">
    <property type="protein sequence ID" value="KAB7708233.1"/>
    <property type="molecule type" value="Genomic_DNA"/>
</dbReference>
<name>A0A6I1FMJ8_9BACI</name>
<gene>
    <name evidence="1" type="primary">thiS</name>
    <name evidence="1" type="ORF">F9802_05915</name>
</gene>
<dbReference type="SUPFAM" id="SSF54285">
    <property type="entry name" value="MoaD/ThiS"/>
    <property type="match status" value="1"/>
</dbReference>
<dbReference type="InterPro" id="IPR003749">
    <property type="entry name" value="ThiS/MoaD-like"/>
</dbReference>
<comment type="caution">
    <text evidence="1">The sequence shown here is derived from an EMBL/GenBank/DDBJ whole genome shotgun (WGS) entry which is preliminary data.</text>
</comment>
<dbReference type="NCBIfam" id="TIGR01683">
    <property type="entry name" value="thiS"/>
    <property type="match status" value="1"/>
</dbReference>
<organism evidence="1 2">
    <name type="scientific">Bacillus aerolatus</name>
    <dbReference type="NCBI Taxonomy" id="2653354"/>
    <lineage>
        <taxon>Bacteria</taxon>
        <taxon>Bacillati</taxon>
        <taxon>Bacillota</taxon>
        <taxon>Bacilli</taxon>
        <taxon>Bacillales</taxon>
        <taxon>Bacillaceae</taxon>
        <taxon>Bacillus</taxon>
    </lineage>
</organism>
<dbReference type="InterPro" id="IPR010035">
    <property type="entry name" value="Thi_S"/>
</dbReference>
<accession>A0A6I1FMJ8</accession>
<dbReference type="InterPro" id="IPR012675">
    <property type="entry name" value="Beta-grasp_dom_sf"/>
</dbReference>